<comment type="catalytic activity">
    <reaction evidence="4">
        <text>holo-[ACP] + malonyl-CoA = malonyl-[ACP] + CoA</text>
        <dbReference type="Rhea" id="RHEA:41792"/>
        <dbReference type="Rhea" id="RHEA-COMP:9623"/>
        <dbReference type="Rhea" id="RHEA-COMP:9685"/>
        <dbReference type="ChEBI" id="CHEBI:57287"/>
        <dbReference type="ChEBI" id="CHEBI:57384"/>
        <dbReference type="ChEBI" id="CHEBI:64479"/>
        <dbReference type="ChEBI" id="CHEBI:78449"/>
        <dbReference type="EC" id="2.3.1.39"/>
    </reaction>
</comment>
<evidence type="ECO:0000313" key="7">
    <source>
        <dbReference type="Proteomes" id="UP001432166"/>
    </source>
</evidence>
<evidence type="ECO:0000256" key="1">
    <source>
        <dbReference type="ARBA" id="ARBA00013258"/>
    </source>
</evidence>
<sequence>MDTGLRTEAAMIFPAISPASFSNVGKFMLMNPAARRLSAEADEVLGYSLLDRFRAAEGDYEESARIAFLVNCLAMAEWATETLGAEPVVYAGSSFGGTPAAVRSGALDFSEAVRLTALTGRRIEEYFAREHRDVVTQSFARTPEDRLAELLSELDDRGDWYDVSCYVDHDFYMLSVREHRLDWLNTRLRALGGLPLSTMRPPMHSGAFRALRDTLESEVYADVGFGDPALPVVSDHDGSLLRSGGELRTLLLDAAVRPVRWPAVMRTLRDLGVGTLHVCGPDNLWGRVRCVTDHFEVVALKPEVAMRPRRRDVAV</sequence>
<keyword evidence="7" id="KW-1185">Reference proteome</keyword>
<dbReference type="Gene3D" id="3.40.366.10">
    <property type="entry name" value="Malonyl-Coenzyme A Acyl Carrier Protein, domain 2"/>
    <property type="match status" value="2"/>
</dbReference>
<protein>
    <recommendedName>
        <fullName evidence="1">[acyl-carrier-protein] S-malonyltransferase</fullName>
        <ecNumber evidence="1">2.3.1.39</ecNumber>
    </recommendedName>
</protein>
<evidence type="ECO:0000256" key="4">
    <source>
        <dbReference type="ARBA" id="ARBA00048462"/>
    </source>
</evidence>
<dbReference type="EC" id="2.3.1.39" evidence="1"/>
<evidence type="ECO:0000256" key="3">
    <source>
        <dbReference type="ARBA" id="ARBA00023315"/>
    </source>
</evidence>
<reference evidence="6" key="1">
    <citation type="submission" date="2022-10" db="EMBL/GenBank/DDBJ databases">
        <title>The complete genomes of actinobacterial strains from the NBC collection.</title>
        <authorList>
            <person name="Joergensen T.S."/>
            <person name="Alvarez Arevalo M."/>
            <person name="Sterndorff E.B."/>
            <person name="Faurdal D."/>
            <person name="Vuksanovic O."/>
            <person name="Mourched A.-S."/>
            <person name="Charusanti P."/>
            <person name="Shaw S."/>
            <person name="Blin K."/>
            <person name="Weber T."/>
        </authorList>
    </citation>
    <scope>NUCLEOTIDE SEQUENCE</scope>
    <source>
        <strain evidence="6">NBC_00189</strain>
    </source>
</reference>
<keyword evidence="3" id="KW-0012">Acyltransferase</keyword>
<dbReference type="PANTHER" id="PTHR42681:SF1">
    <property type="entry name" value="MALONYL-COA-ACYL CARRIER PROTEIN TRANSACYLASE, MITOCHONDRIAL"/>
    <property type="match status" value="1"/>
</dbReference>
<proteinExistence type="predicted"/>
<dbReference type="InterPro" id="IPR050858">
    <property type="entry name" value="Mal-CoA-ACP_Trans/PKS_FabD"/>
</dbReference>
<organism evidence="6 7">
    <name type="scientific">Streptomyces tauricus</name>
    <dbReference type="NCBI Taxonomy" id="68274"/>
    <lineage>
        <taxon>Bacteria</taxon>
        <taxon>Bacillati</taxon>
        <taxon>Actinomycetota</taxon>
        <taxon>Actinomycetes</taxon>
        <taxon>Kitasatosporales</taxon>
        <taxon>Streptomycetaceae</taxon>
        <taxon>Streptomyces</taxon>
        <taxon>Streptomyces aurantiacus group</taxon>
    </lineage>
</organism>
<dbReference type="PANTHER" id="PTHR42681">
    <property type="entry name" value="MALONYL-COA-ACYL CARRIER PROTEIN TRANSACYLASE, MITOCHONDRIAL"/>
    <property type="match status" value="1"/>
</dbReference>
<feature type="domain" description="Malonyl-CoA-[acyl-carrier-protein] transacylase small" evidence="5">
    <location>
        <begin position="138"/>
        <end position="199"/>
    </location>
</feature>
<dbReference type="Proteomes" id="UP001432166">
    <property type="component" value="Chromosome"/>
</dbReference>
<evidence type="ECO:0000259" key="5">
    <source>
        <dbReference type="Pfam" id="PF21124"/>
    </source>
</evidence>
<dbReference type="SUPFAM" id="SSF52151">
    <property type="entry name" value="FabD/lysophospholipase-like"/>
    <property type="match status" value="1"/>
</dbReference>
<keyword evidence="2" id="KW-0808">Transferase</keyword>
<evidence type="ECO:0000256" key="2">
    <source>
        <dbReference type="ARBA" id="ARBA00022679"/>
    </source>
</evidence>
<dbReference type="InterPro" id="IPR016035">
    <property type="entry name" value="Acyl_Trfase/lysoPLipase"/>
</dbReference>
<accession>A0ABZ1JCZ2</accession>
<gene>
    <name evidence="6" type="ORF">OG288_07795</name>
</gene>
<evidence type="ECO:0000313" key="6">
    <source>
        <dbReference type="EMBL" id="WTP48206.1"/>
    </source>
</evidence>
<dbReference type="EMBL" id="CP108133">
    <property type="protein sequence ID" value="WTP48206.1"/>
    <property type="molecule type" value="Genomic_DNA"/>
</dbReference>
<name>A0ABZ1JCZ2_9ACTN</name>
<dbReference type="InterPro" id="IPR001227">
    <property type="entry name" value="Ac_transferase_dom_sf"/>
</dbReference>
<dbReference type="Pfam" id="PF21124">
    <property type="entry name" value="VinK_C"/>
    <property type="match status" value="1"/>
</dbReference>
<dbReference type="InterPro" id="IPR049416">
    <property type="entry name" value="VinK-like_small"/>
</dbReference>
<dbReference type="RefSeq" id="WP_328937028.1">
    <property type="nucleotide sequence ID" value="NZ_CP108133.1"/>
</dbReference>